<dbReference type="Pfam" id="PF14031">
    <property type="entry name" value="D-ser_dehydrat"/>
    <property type="match status" value="1"/>
</dbReference>
<dbReference type="GO" id="GO:0008721">
    <property type="term" value="F:D-serine ammonia-lyase activity"/>
    <property type="evidence" value="ECO:0007669"/>
    <property type="project" value="TreeGrafter"/>
</dbReference>
<keyword evidence="5" id="KW-1185">Reference proteome</keyword>
<feature type="domain" description="D-serine dehydratase-like" evidence="3">
    <location>
        <begin position="260"/>
        <end position="350"/>
    </location>
</feature>
<dbReference type="SMART" id="SM01119">
    <property type="entry name" value="D-ser_dehydrat"/>
    <property type="match status" value="1"/>
</dbReference>
<dbReference type="PANTHER" id="PTHR28004:SF2">
    <property type="entry name" value="D-SERINE DEHYDRATASE"/>
    <property type="match status" value="1"/>
</dbReference>
<protein>
    <submittedName>
        <fullName evidence="4">D-TA family PLP-dependent enzyme</fullName>
    </submittedName>
</protein>
<comment type="similarity">
    <text evidence="1">Belongs to the DSD1 family.</text>
</comment>
<evidence type="ECO:0000313" key="4">
    <source>
        <dbReference type="EMBL" id="MBY5960267.1"/>
    </source>
</evidence>
<dbReference type="RefSeq" id="WP_222581816.1">
    <property type="nucleotide sequence ID" value="NZ_JAHVHU010000029.1"/>
</dbReference>
<dbReference type="Proteomes" id="UP000753961">
    <property type="component" value="Unassembled WGS sequence"/>
</dbReference>
<dbReference type="InterPro" id="IPR029066">
    <property type="entry name" value="PLP-binding_barrel"/>
</dbReference>
<reference evidence="4" key="1">
    <citation type="submission" date="2021-06" db="EMBL/GenBank/DDBJ databases">
        <title>44 bacteria genomes isolated from Dapeng, Shenzhen.</title>
        <authorList>
            <person name="Zheng W."/>
            <person name="Yu S."/>
            <person name="Huang Y."/>
        </authorList>
    </citation>
    <scope>NUCLEOTIDE SEQUENCE</scope>
    <source>
        <strain evidence="4">DP5N28-2</strain>
    </source>
</reference>
<dbReference type="GO" id="GO:0036088">
    <property type="term" value="P:D-serine catabolic process"/>
    <property type="evidence" value="ECO:0007669"/>
    <property type="project" value="TreeGrafter"/>
</dbReference>
<organism evidence="4 5">
    <name type="scientific">Membranihabitans marinus</name>
    <dbReference type="NCBI Taxonomy" id="1227546"/>
    <lineage>
        <taxon>Bacteria</taxon>
        <taxon>Pseudomonadati</taxon>
        <taxon>Bacteroidota</taxon>
        <taxon>Saprospiria</taxon>
        <taxon>Saprospirales</taxon>
        <taxon>Saprospiraceae</taxon>
        <taxon>Membranihabitans</taxon>
    </lineage>
</organism>
<evidence type="ECO:0000259" key="3">
    <source>
        <dbReference type="SMART" id="SM01119"/>
    </source>
</evidence>
<evidence type="ECO:0000313" key="5">
    <source>
        <dbReference type="Proteomes" id="UP000753961"/>
    </source>
</evidence>
<accession>A0A953L8X1</accession>
<dbReference type="CDD" id="cd06821">
    <property type="entry name" value="PLPDE_III_D-TA"/>
    <property type="match status" value="1"/>
</dbReference>
<keyword evidence="2" id="KW-0456">Lyase</keyword>
<dbReference type="InterPro" id="IPR042208">
    <property type="entry name" value="D-ser_dehydrat-like_sf"/>
</dbReference>
<name>A0A953L8X1_9BACT</name>
<dbReference type="SUPFAM" id="SSF51419">
    <property type="entry name" value="PLP-binding barrel"/>
    <property type="match status" value="1"/>
</dbReference>
<dbReference type="PANTHER" id="PTHR28004">
    <property type="entry name" value="ZGC:162816-RELATED"/>
    <property type="match status" value="1"/>
</dbReference>
<evidence type="ECO:0000256" key="2">
    <source>
        <dbReference type="ARBA" id="ARBA00023239"/>
    </source>
</evidence>
<gene>
    <name evidence="4" type="ORF">KUV50_19100</name>
</gene>
<dbReference type="AlphaFoldDB" id="A0A953L8X1"/>
<sequence>MNNSWYTIENMDHVDSPALVVYVDRVRKNIETLLGMIDDVQRLRPHIKTHKSPDITKMLLEAGITKYKCATIAEAEMLGQSKTPDVLLAYQPVGPKIDRLVKLIQRYPETKYSCLVDNTDSARAIADKARIKGVTIPVYIDLNVGMNRTGISPGDKAIELVRQIESLDGIQVVGLHVYDGHIRSTDYIEKKRQCDASFAPVQTMKNQLAEEDIHLTIVAGGSPTFPVHANRSDVECSPGTFVYWDKGYQETCPEQDFLPAALVISRVISHVKENKYCLDLGHKSIAPENPLERRVHFYNAPELTFSGQSEEHLVVESPEDQKLSVGDVLYGVPIHICPTVALYDHVLVVEDSRVVDSWKVVARDRKLTV</sequence>
<dbReference type="InterPro" id="IPR001608">
    <property type="entry name" value="Ala_racemase_N"/>
</dbReference>
<dbReference type="EMBL" id="JAHVHU010000029">
    <property type="protein sequence ID" value="MBY5960267.1"/>
    <property type="molecule type" value="Genomic_DNA"/>
</dbReference>
<comment type="caution">
    <text evidence="4">The sequence shown here is derived from an EMBL/GenBank/DDBJ whole genome shotgun (WGS) entry which is preliminary data.</text>
</comment>
<dbReference type="Pfam" id="PF01168">
    <property type="entry name" value="Ala_racemase_N"/>
    <property type="match status" value="1"/>
</dbReference>
<dbReference type="InterPro" id="IPR051466">
    <property type="entry name" value="D-amino_acid_metab_enzyme"/>
</dbReference>
<dbReference type="InterPro" id="IPR026956">
    <property type="entry name" value="D-ser_dehydrat-like_dom"/>
</dbReference>
<dbReference type="Gene3D" id="3.20.20.10">
    <property type="entry name" value="Alanine racemase"/>
    <property type="match status" value="1"/>
</dbReference>
<dbReference type="Gene3D" id="2.40.37.20">
    <property type="entry name" value="D-serine dehydratase-like domain"/>
    <property type="match status" value="1"/>
</dbReference>
<evidence type="ECO:0000256" key="1">
    <source>
        <dbReference type="ARBA" id="ARBA00005323"/>
    </source>
</evidence>
<proteinExistence type="inferred from homology"/>